<dbReference type="PANTHER" id="PTHR34979">
    <property type="entry name" value="INNER MEMBRANE PROTEIN YGAZ"/>
    <property type="match status" value="1"/>
</dbReference>
<feature type="transmembrane region" description="Helical" evidence="8">
    <location>
        <begin position="155"/>
        <end position="173"/>
    </location>
</feature>
<dbReference type="Proteomes" id="UP000269544">
    <property type="component" value="Chromosome"/>
</dbReference>
<protein>
    <submittedName>
        <fullName evidence="9">Inner membrane protein YgaZ</fullName>
    </submittedName>
</protein>
<evidence type="ECO:0000256" key="4">
    <source>
        <dbReference type="ARBA" id="ARBA00022475"/>
    </source>
</evidence>
<comment type="similarity">
    <text evidence="2">Belongs to the AzlC family.</text>
</comment>
<keyword evidence="4" id="KW-1003">Cell membrane</keyword>
<feature type="transmembrane region" description="Helical" evidence="8">
    <location>
        <begin position="63"/>
        <end position="81"/>
    </location>
</feature>
<gene>
    <name evidence="9" type="primary">ygaZ</name>
    <name evidence="9" type="ORF">NCTC13079_01273</name>
</gene>
<keyword evidence="10" id="KW-1185">Reference proteome</keyword>
<evidence type="ECO:0000256" key="5">
    <source>
        <dbReference type="ARBA" id="ARBA00022692"/>
    </source>
</evidence>
<dbReference type="OrthoDB" id="3181706at2"/>
<comment type="subcellular location">
    <subcellularLocation>
        <location evidence="1">Cell membrane</location>
        <topology evidence="1">Multi-pass membrane protein</topology>
    </subcellularLocation>
</comment>
<keyword evidence="7 8" id="KW-0472">Membrane</keyword>
<dbReference type="AlphaFoldDB" id="A0A3S4YVZ5"/>
<dbReference type="RefSeq" id="WP_126465891.1">
    <property type="nucleotide sequence ID" value="NZ_JAUSWF010000008.1"/>
</dbReference>
<organism evidence="9 10">
    <name type="scientific">Aedoeadaptatus ivorii</name>
    <dbReference type="NCBI Taxonomy" id="54006"/>
    <lineage>
        <taxon>Bacteria</taxon>
        <taxon>Bacillati</taxon>
        <taxon>Bacillota</taxon>
        <taxon>Tissierellia</taxon>
        <taxon>Tissierellales</taxon>
        <taxon>Peptoniphilaceae</taxon>
        <taxon>Aedoeadaptatus</taxon>
    </lineage>
</organism>
<proteinExistence type="inferred from homology"/>
<name>A0A3S4YVZ5_9FIRM</name>
<feature type="transmembrane region" description="Helical" evidence="8">
    <location>
        <begin position="12"/>
        <end position="29"/>
    </location>
</feature>
<evidence type="ECO:0000313" key="10">
    <source>
        <dbReference type="Proteomes" id="UP000269544"/>
    </source>
</evidence>
<evidence type="ECO:0000256" key="3">
    <source>
        <dbReference type="ARBA" id="ARBA00022448"/>
    </source>
</evidence>
<dbReference type="InterPro" id="IPR011606">
    <property type="entry name" value="Brnchd-chn_aa_trnsp_permease"/>
</dbReference>
<evidence type="ECO:0000256" key="8">
    <source>
        <dbReference type="SAM" id="Phobius"/>
    </source>
</evidence>
<keyword evidence="5 8" id="KW-0812">Transmembrane</keyword>
<dbReference type="EMBL" id="LR134523">
    <property type="protein sequence ID" value="VEJ36079.1"/>
    <property type="molecule type" value="Genomic_DNA"/>
</dbReference>
<dbReference type="KEGG" id="piv:NCTC13079_01273"/>
<feature type="transmembrane region" description="Helical" evidence="8">
    <location>
        <begin position="193"/>
        <end position="219"/>
    </location>
</feature>
<accession>A0A3S4YVZ5</accession>
<dbReference type="Pfam" id="PF03591">
    <property type="entry name" value="AzlC"/>
    <property type="match status" value="1"/>
</dbReference>
<evidence type="ECO:0000256" key="7">
    <source>
        <dbReference type="ARBA" id="ARBA00023136"/>
    </source>
</evidence>
<evidence type="ECO:0000313" key="9">
    <source>
        <dbReference type="EMBL" id="VEJ36079.1"/>
    </source>
</evidence>
<evidence type="ECO:0000256" key="2">
    <source>
        <dbReference type="ARBA" id="ARBA00010735"/>
    </source>
</evidence>
<dbReference type="GO" id="GO:0005886">
    <property type="term" value="C:plasma membrane"/>
    <property type="evidence" value="ECO:0007669"/>
    <property type="project" value="UniProtKB-SubCell"/>
</dbReference>
<feature type="transmembrane region" description="Helical" evidence="8">
    <location>
        <begin position="35"/>
        <end position="56"/>
    </location>
</feature>
<evidence type="ECO:0000256" key="6">
    <source>
        <dbReference type="ARBA" id="ARBA00022989"/>
    </source>
</evidence>
<keyword evidence="6 8" id="KW-1133">Transmembrane helix</keyword>
<feature type="transmembrane region" description="Helical" evidence="8">
    <location>
        <begin position="127"/>
        <end position="148"/>
    </location>
</feature>
<reference evidence="9 10" key="1">
    <citation type="submission" date="2018-12" db="EMBL/GenBank/DDBJ databases">
        <authorList>
            <consortium name="Pathogen Informatics"/>
        </authorList>
    </citation>
    <scope>NUCLEOTIDE SEQUENCE [LARGE SCALE GENOMIC DNA]</scope>
    <source>
        <strain evidence="9 10">NCTC13079</strain>
    </source>
</reference>
<dbReference type="GO" id="GO:1903785">
    <property type="term" value="P:L-valine transmembrane transport"/>
    <property type="evidence" value="ECO:0007669"/>
    <property type="project" value="TreeGrafter"/>
</dbReference>
<keyword evidence="3" id="KW-0813">Transport</keyword>
<sequence>MKAFRKVFPRTVPILITYAFLGMGFGVLVKSAGQSGLVSFLMSFFICAGAMQFATVGLFAEPLSVLGLVILTLSVNLRYLFYTLSLLTPLQKAPLWKQALIAHFASDETFSLYVTGGEDGSVADADYMFAVGALNFAYWVVASVLGVWVGTLLPIDATGIDFLMTALFIVTVIDQWEKTDHHLPTLLGFGASVASLLVFGPDKFILPAMAIILAGNLIYRRKYE</sequence>
<evidence type="ECO:0000256" key="1">
    <source>
        <dbReference type="ARBA" id="ARBA00004651"/>
    </source>
</evidence>
<dbReference type="PANTHER" id="PTHR34979:SF1">
    <property type="entry name" value="INNER MEMBRANE PROTEIN YGAZ"/>
    <property type="match status" value="1"/>
</dbReference>